<protein>
    <submittedName>
        <fullName evidence="1">Uncharacterized protein</fullName>
    </submittedName>
</protein>
<evidence type="ECO:0000313" key="1">
    <source>
        <dbReference type="EMBL" id="SDW58828.1"/>
    </source>
</evidence>
<dbReference type="AlphaFoldDB" id="A0A1H2US82"/>
<accession>A0A1H2US82</accession>
<evidence type="ECO:0000313" key="2">
    <source>
        <dbReference type="Proteomes" id="UP000198539"/>
    </source>
</evidence>
<name>A0A1H2US82_9RHOB</name>
<sequence length="52" mass="5622">MCGIAAAQAADAARPVPDAALSAWRDADQDDLPPTPAWRQALKRCAFWLREG</sequence>
<dbReference type="Proteomes" id="UP000198539">
    <property type="component" value="Unassembled WGS sequence"/>
</dbReference>
<organism evidence="1 2">
    <name type="scientific">Roseicitreum antarcticum</name>
    <dbReference type="NCBI Taxonomy" id="564137"/>
    <lineage>
        <taxon>Bacteria</taxon>
        <taxon>Pseudomonadati</taxon>
        <taxon>Pseudomonadota</taxon>
        <taxon>Alphaproteobacteria</taxon>
        <taxon>Rhodobacterales</taxon>
        <taxon>Paracoccaceae</taxon>
        <taxon>Roseicitreum</taxon>
    </lineage>
</organism>
<dbReference type="EMBL" id="FNOM01000002">
    <property type="protein sequence ID" value="SDW58828.1"/>
    <property type="molecule type" value="Genomic_DNA"/>
</dbReference>
<proteinExistence type="predicted"/>
<keyword evidence="2" id="KW-1185">Reference proteome</keyword>
<gene>
    <name evidence="1" type="ORF">SAMN04488238_102477</name>
</gene>
<reference evidence="1 2" key="1">
    <citation type="submission" date="2016-10" db="EMBL/GenBank/DDBJ databases">
        <authorList>
            <person name="de Groot N.N."/>
        </authorList>
    </citation>
    <scope>NUCLEOTIDE SEQUENCE [LARGE SCALE GENOMIC DNA]</scope>
    <source>
        <strain evidence="1 2">CGMCC 1.8894</strain>
    </source>
</reference>